<gene>
    <name evidence="1" type="ORF">GNW61_26865</name>
</gene>
<organism evidence="1 2">
    <name type="scientific">Escherichia coli</name>
    <dbReference type="NCBI Taxonomy" id="562"/>
    <lineage>
        <taxon>Bacteria</taxon>
        <taxon>Pseudomonadati</taxon>
        <taxon>Pseudomonadota</taxon>
        <taxon>Gammaproteobacteria</taxon>
        <taxon>Enterobacterales</taxon>
        <taxon>Enterobacteriaceae</taxon>
        <taxon>Escherichia</taxon>
    </lineage>
</organism>
<dbReference type="EMBL" id="AASWOY010000156">
    <property type="protein sequence ID" value="EFH6652296.1"/>
    <property type="molecule type" value="Genomic_DNA"/>
</dbReference>
<dbReference type="Proteomes" id="UP000530628">
    <property type="component" value="Unassembled WGS sequence"/>
</dbReference>
<dbReference type="AlphaFoldDB" id="A0A5F1SX82"/>
<sequence>MTHFSGELLAAHTNDRRLTMVDLFCCAGATARLVSEAGSEVLSRVNASGREVLTRVLVAGK</sequence>
<name>A0A5F1SX82_ECOLX</name>
<reference evidence="1 2" key="1">
    <citation type="submission" date="2019-11" db="EMBL/GenBank/DDBJ databases">
        <authorList>
            <consortium name="GenomeTrakr network: Whole genome sequencing for foodborne pathogen traceback"/>
        </authorList>
    </citation>
    <scope>NUCLEOTIDE SEQUENCE [LARGE SCALE GENOMIC DNA]</scope>
    <source>
        <strain evidence="1 2">PSU-2072</strain>
    </source>
</reference>
<proteinExistence type="predicted"/>
<accession>A0A5F1SX82</accession>
<comment type="caution">
    <text evidence="1">The sequence shown here is derived from an EMBL/GenBank/DDBJ whole genome shotgun (WGS) entry which is preliminary data.</text>
</comment>
<protein>
    <submittedName>
        <fullName evidence="1">Uncharacterized protein</fullName>
    </submittedName>
</protein>
<evidence type="ECO:0000313" key="1">
    <source>
        <dbReference type="EMBL" id="EFH6652296.1"/>
    </source>
</evidence>
<evidence type="ECO:0000313" key="2">
    <source>
        <dbReference type="Proteomes" id="UP000530628"/>
    </source>
</evidence>
<dbReference type="RefSeq" id="WP_042959663.1">
    <property type="nucleotide sequence ID" value="NZ_BKBY01000621.1"/>
</dbReference>